<dbReference type="Gene3D" id="2.40.10.10">
    <property type="entry name" value="Trypsin-like serine proteases"/>
    <property type="match status" value="1"/>
</dbReference>
<keyword evidence="3" id="KW-0732">Signal</keyword>
<feature type="domain" description="Peptidase S1" evidence="4">
    <location>
        <begin position="36"/>
        <end position="229"/>
    </location>
</feature>
<evidence type="ECO:0000256" key="2">
    <source>
        <dbReference type="RuleBase" id="RU363034"/>
    </source>
</evidence>
<evidence type="ECO:0000259" key="4">
    <source>
        <dbReference type="PROSITE" id="PS50240"/>
    </source>
</evidence>
<reference evidence="6" key="1">
    <citation type="journal article" date="2021" name="Elife">
        <title>Highly contiguous assemblies of 101 drosophilid genomes.</title>
        <authorList>
            <person name="Kim B.Y."/>
            <person name="Wang J.R."/>
            <person name="Miller D.E."/>
            <person name="Barmina O."/>
            <person name="Delaney E."/>
            <person name="Thompson A."/>
            <person name="Comeault A.A."/>
            <person name="Peede D."/>
            <person name="D'Agostino E.R."/>
            <person name="Pelaez J."/>
            <person name="Aguilar J.M."/>
            <person name="Haji D."/>
            <person name="Matsunaga T."/>
            <person name="Armstrong E.E."/>
            <person name="Zych M."/>
            <person name="Ogawa Y."/>
            <person name="Stamenkovic-Radak M."/>
            <person name="Jelic M."/>
            <person name="Veselinovic M.S."/>
            <person name="Tanaskovic M."/>
            <person name="Eric P."/>
            <person name="Gao J.J."/>
            <person name="Katoh T.K."/>
            <person name="Toda M.J."/>
            <person name="Watabe H."/>
            <person name="Watada M."/>
            <person name="Davis J.S."/>
            <person name="Moyle L.C."/>
            <person name="Manoli G."/>
            <person name="Bertolini E."/>
            <person name="Kostal V."/>
            <person name="Hawley R.S."/>
            <person name="Takahashi A."/>
            <person name="Jones C.D."/>
            <person name="Price D.K."/>
            <person name="Whiteman N."/>
            <person name="Kopp A."/>
            <person name="Matute D.R."/>
            <person name="Petrov D.A."/>
        </authorList>
    </citation>
    <scope>NUCLEOTIDE SEQUENCE [LARGE SCALE GENOMIC DNA]</scope>
</reference>
<sequence length="229" mass="25210">MTSFVIFLGLFVLVFCQDEMRQLLDSNCDLKLEKRVTSGTNARPGTTPWIAAISNRTNFFGGGTLVHPRFVLTAAHCIENNKQLLVSLGMYDMTCPEEMCPEIKIYEVKKAIPHPRYNDITNENDIAILKLSVEVVYNEYIRSICIVTGDGLKTSSIVNFSAYGWGATENLNLSPILQTINLSHTPQSCLTVYNESQICAGAERGDTCNGDSGGPLVATGRIPLTDWGH</sequence>
<accession>A0ABM5JEX0</accession>
<feature type="chain" id="PRO_5047238377" description="Peptidase S1 domain-containing protein" evidence="3">
    <location>
        <begin position="17"/>
        <end position="229"/>
    </location>
</feature>
<keyword evidence="2" id="KW-0378">Hydrolase</keyword>
<dbReference type="PRINTS" id="PR00722">
    <property type="entry name" value="CHYMOTRYPSIN"/>
</dbReference>
<dbReference type="EnsemblMetazoa" id="XM_044461436.1">
    <property type="protein sequence ID" value="XP_044317371.1"/>
    <property type="gene ID" value="LOC123038006"/>
</dbReference>
<evidence type="ECO:0000313" key="5">
    <source>
        <dbReference type="EnsemblMetazoa" id="XP_044317371.1"/>
    </source>
</evidence>
<reference evidence="5" key="2">
    <citation type="submission" date="2025-05" db="UniProtKB">
        <authorList>
            <consortium name="EnsemblMetazoa"/>
        </authorList>
    </citation>
    <scope>IDENTIFICATION</scope>
</reference>
<dbReference type="InterPro" id="IPR033116">
    <property type="entry name" value="TRYPSIN_SER"/>
</dbReference>
<protein>
    <recommendedName>
        <fullName evidence="4">Peptidase S1 domain-containing protein</fullName>
    </recommendedName>
</protein>
<keyword evidence="2" id="KW-0720">Serine protease</keyword>
<dbReference type="SUPFAM" id="SSF50494">
    <property type="entry name" value="Trypsin-like serine proteases"/>
    <property type="match status" value="1"/>
</dbReference>
<keyword evidence="2" id="KW-0645">Protease</keyword>
<keyword evidence="6" id="KW-1185">Reference proteome</keyword>
<dbReference type="InterPro" id="IPR009003">
    <property type="entry name" value="Peptidase_S1_PA"/>
</dbReference>
<keyword evidence="1" id="KW-1015">Disulfide bond</keyword>
<dbReference type="Pfam" id="PF00089">
    <property type="entry name" value="Trypsin"/>
    <property type="match status" value="1"/>
</dbReference>
<evidence type="ECO:0000256" key="3">
    <source>
        <dbReference type="SAM" id="SignalP"/>
    </source>
</evidence>
<dbReference type="PANTHER" id="PTHR24252:SF7">
    <property type="entry name" value="HYALIN"/>
    <property type="match status" value="1"/>
</dbReference>
<dbReference type="PROSITE" id="PS00134">
    <property type="entry name" value="TRYPSIN_HIS"/>
    <property type="match status" value="1"/>
</dbReference>
<dbReference type="PANTHER" id="PTHR24252">
    <property type="entry name" value="ACROSIN-RELATED"/>
    <property type="match status" value="1"/>
</dbReference>
<dbReference type="GeneID" id="123038006"/>
<dbReference type="InterPro" id="IPR018114">
    <property type="entry name" value="TRYPSIN_HIS"/>
</dbReference>
<dbReference type="InterPro" id="IPR001254">
    <property type="entry name" value="Trypsin_dom"/>
</dbReference>
<feature type="signal peptide" evidence="3">
    <location>
        <begin position="1"/>
        <end position="16"/>
    </location>
</feature>
<evidence type="ECO:0000256" key="1">
    <source>
        <dbReference type="ARBA" id="ARBA00023157"/>
    </source>
</evidence>
<name>A0ABM5JEX0_DRORH</name>
<dbReference type="CDD" id="cd00190">
    <property type="entry name" value="Tryp_SPc"/>
    <property type="match status" value="1"/>
</dbReference>
<dbReference type="PROSITE" id="PS50240">
    <property type="entry name" value="TRYPSIN_DOM"/>
    <property type="match status" value="1"/>
</dbReference>
<organism evidence="5 6">
    <name type="scientific">Drosophila rhopaloa</name>
    <name type="common">Fruit fly</name>
    <dbReference type="NCBI Taxonomy" id="1041015"/>
    <lineage>
        <taxon>Eukaryota</taxon>
        <taxon>Metazoa</taxon>
        <taxon>Ecdysozoa</taxon>
        <taxon>Arthropoda</taxon>
        <taxon>Hexapoda</taxon>
        <taxon>Insecta</taxon>
        <taxon>Pterygota</taxon>
        <taxon>Neoptera</taxon>
        <taxon>Endopterygota</taxon>
        <taxon>Diptera</taxon>
        <taxon>Brachycera</taxon>
        <taxon>Muscomorpha</taxon>
        <taxon>Ephydroidea</taxon>
        <taxon>Drosophilidae</taxon>
        <taxon>Drosophila</taxon>
        <taxon>Sophophora</taxon>
    </lineage>
</organism>
<dbReference type="PROSITE" id="PS00135">
    <property type="entry name" value="TRYPSIN_SER"/>
    <property type="match status" value="1"/>
</dbReference>
<dbReference type="RefSeq" id="XP_044317371.1">
    <property type="nucleotide sequence ID" value="XM_044461436.1"/>
</dbReference>
<evidence type="ECO:0000313" key="6">
    <source>
        <dbReference type="Proteomes" id="UP001652680"/>
    </source>
</evidence>
<dbReference type="SMART" id="SM00020">
    <property type="entry name" value="Tryp_SPc"/>
    <property type="match status" value="1"/>
</dbReference>
<dbReference type="Proteomes" id="UP001652680">
    <property type="component" value="Unassembled WGS sequence"/>
</dbReference>
<proteinExistence type="predicted"/>
<dbReference type="InterPro" id="IPR043504">
    <property type="entry name" value="Peptidase_S1_PA_chymotrypsin"/>
</dbReference>
<dbReference type="InterPro" id="IPR001314">
    <property type="entry name" value="Peptidase_S1A"/>
</dbReference>